<feature type="domain" description="ChlI/MoxR AAA lid" evidence="5">
    <location>
        <begin position="251"/>
        <end position="313"/>
    </location>
</feature>
<organism evidence="6 7">
    <name type="scientific">Ferrimonas sediminicola</name>
    <dbReference type="NCBI Taxonomy" id="2569538"/>
    <lineage>
        <taxon>Bacteria</taxon>
        <taxon>Pseudomonadati</taxon>
        <taxon>Pseudomonadota</taxon>
        <taxon>Gammaproteobacteria</taxon>
        <taxon>Alteromonadales</taxon>
        <taxon>Ferrimonadaceae</taxon>
        <taxon>Ferrimonas</taxon>
    </lineage>
</organism>
<evidence type="ECO:0000256" key="2">
    <source>
        <dbReference type="ARBA" id="ARBA00022840"/>
    </source>
</evidence>
<comment type="similarity">
    <text evidence="3">Belongs to the MoxR family.</text>
</comment>
<dbReference type="RefSeq" id="WP_136853861.1">
    <property type="nucleotide sequence ID" value="NZ_SWCI01000009.1"/>
</dbReference>
<evidence type="ECO:0000259" key="5">
    <source>
        <dbReference type="Pfam" id="PF17863"/>
    </source>
</evidence>
<dbReference type="InterPro" id="IPR027417">
    <property type="entry name" value="P-loop_NTPase"/>
</dbReference>
<dbReference type="GO" id="GO:0005524">
    <property type="term" value="F:ATP binding"/>
    <property type="evidence" value="ECO:0007669"/>
    <property type="project" value="UniProtKB-KW"/>
</dbReference>
<dbReference type="InterPro" id="IPR011703">
    <property type="entry name" value="ATPase_AAA-3"/>
</dbReference>
<dbReference type="PANTHER" id="PTHR42759:SF1">
    <property type="entry name" value="MAGNESIUM-CHELATASE SUBUNIT CHLD"/>
    <property type="match status" value="1"/>
</dbReference>
<dbReference type="PANTHER" id="PTHR42759">
    <property type="entry name" value="MOXR FAMILY PROTEIN"/>
    <property type="match status" value="1"/>
</dbReference>
<dbReference type="FunFam" id="3.40.50.300:FF:000640">
    <property type="entry name" value="MoxR family ATPase"/>
    <property type="match status" value="1"/>
</dbReference>
<dbReference type="Proteomes" id="UP000305674">
    <property type="component" value="Unassembled WGS sequence"/>
</dbReference>
<dbReference type="PIRSF" id="PIRSF002849">
    <property type="entry name" value="AAA_ATPase_chaperone_MoxR_prd"/>
    <property type="match status" value="1"/>
</dbReference>
<dbReference type="Gene3D" id="1.10.8.80">
    <property type="entry name" value="Magnesium chelatase subunit I, C-Terminal domain"/>
    <property type="match status" value="1"/>
</dbReference>
<proteinExistence type="inferred from homology"/>
<keyword evidence="7" id="KW-1185">Reference proteome</keyword>
<dbReference type="Gene3D" id="3.40.50.300">
    <property type="entry name" value="P-loop containing nucleotide triphosphate hydrolases"/>
    <property type="match status" value="1"/>
</dbReference>
<accession>A0A4U1BB96</accession>
<gene>
    <name evidence="6" type="ORF">FCL40_13640</name>
</gene>
<protein>
    <submittedName>
        <fullName evidence="6">MoxR family ATPase</fullName>
    </submittedName>
</protein>
<comment type="caution">
    <text evidence="6">The sequence shown here is derived from an EMBL/GenBank/DDBJ whole genome shotgun (WGS) entry which is preliminary data.</text>
</comment>
<dbReference type="EMBL" id="SWCI01000009">
    <property type="protein sequence ID" value="TKB48167.1"/>
    <property type="molecule type" value="Genomic_DNA"/>
</dbReference>
<dbReference type="Pfam" id="PF07726">
    <property type="entry name" value="AAA_3"/>
    <property type="match status" value="1"/>
</dbReference>
<dbReference type="Pfam" id="PF17863">
    <property type="entry name" value="AAA_lid_2"/>
    <property type="match status" value="1"/>
</dbReference>
<name>A0A4U1BB96_9GAMM</name>
<reference evidence="6 7" key="1">
    <citation type="submission" date="2019-04" db="EMBL/GenBank/DDBJ databases">
        <authorList>
            <person name="Hwang J.C."/>
        </authorList>
    </citation>
    <scope>NUCLEOTIDE SEQUENCE [LARGE SCALE GENOMIC DNA]</scope>
    <source>
        <strain evidence="6 7">IMCC35001</strain>
    </source>
</reference>
<feature type="domain" description="ATPase AAA-3" evidence="4">
    <location>
        <begin position="39"/>
        <end position="170"/>
    </location>
</feature>
<dbReference type="AlphaFoldDB" id="A0A4U1BB96"/>
<dbReference type="GO" id="GO:0016887">
    <property type="term" value="F:ATP hydrolysis activity"/>
    <property type="evidence" value="ECO:0007669"/>
    <property type="project" value="InterPro"/>
</dbReference>
<keyword evidence="2" id="KW-0067">ATP-binding</keyword>
<evidence type="ECO:0000256" key="1">
    <source>
        <dbReference type="ARBA" id="ARBA00022741"/>
    </source>
</evidence>
<dbReference type="InterPro" id="IPR050764">
    <property type="entry name" value="CbbQ/NirQ/NorQ/GpvN"/>
</dbReference>
<evidence type="ECO:0000259" key="4">
    <source>
        <dbReference type="Pfam" id="PF07726"/>
    </source>
</evidence>
<evidence type="ECO:0000313" key="7">
    <source>
        <dbReference type="Proteomes" id="UP000305674"/>
    </source>
</evidence>
<evidence type="ECO:0000313" key="6">
    <source>
        <dbReference type="EMBL" id="TKB48167.1"/>
    </source>
</evidence>
<dbReference type="OrthoDB" id="9808397at2"/>
<dbReference type="SUPFAM" id="SSF52540">
    <property type="entry name" value="P-loop containing nucleoside triphosphate hydrolases"/>
    <property type="match status" value="1"/>
</dbReference>
<evidence type="ECO:0000256" key="3">
    <source>
        <dbReference type="ARBA" id="ARBA00061607"/>
    </source>
</evidence>
<dbReference type="InterPro" id="IPR041628">
    <property type="entry name" value="ChlI/MoxR_AAA_lid"/>
</dbReference>
<sequence>MTTPLAPFQQLQHHMNQSVIGQTDLTQALLIALLTNGNLLLEGMPGTAKTRAIKSLARAMRVDFGRIQFTPDLLPSDITGTEVYQQSSGQHRLQFQPGPVFNNLLLADEINRAPAKVQAALLEAMEERQVTVAGRTHRLPELFLVLATQNPLEQEGTYPLPEAQLDRFLMKVMLPYPDEQSEAAIIDLVHREEGSKGATLALTPGWLELGRKAVQQVHVSEAITQYIVGLVMLTREPERLADSPLKGWLLAGVSPRASVALHRCARAHAFLQGKRFVDPDDIRAVVHRVLRHRLLLSYDARIQGVTADQIIDELLLQAVVA</sequence>
<keyword evidence="1" id="KW-0547">Nucleotide-binding</keyword>